<name>A0A5N6PMX9_9ASTR</name>
<dbReference type="OrthoDB" id="1433444at2759"/>
<dbReference type="AlphaFoldDB" id="A0A5N6PMX9"/>
<dbReference type="Pfam" id="PF13966">
    <property type="entry name" value="zf-RVT"/>
    <property type="match status" value="1"/>
</dbReference>
<evidence type="ECO:0000313" key="2">
    <source>
        <dbReference type="EMBL" id="KAD6794467.1"/>
    </source>
</evidence>
<dbReference type="InterPro" id="IPR026960">
    <property type="entry name" value="RVT-Znf"/>
</dbReference>
<gene>
    <name evidence="2" type="ORF">E3N88_05363</name>
</gene>
<proteinExistence type="predicted"/>
<feature type="domain" description="Reverse transcriptase zinc-binding" evidence="1">
    <location>
        <begin position="2"/>
        <end position="65"/>
    </location>
</feature>
<sequence length="107" mass="12089">MRWNGWIPLKINTFAWRLLHNRLATKDNLVLRGLLGGSNVCSMCGALEESAIHLFTACPVANMVWSWLAGCPDGLSRPEKVAGGRELNREVEVVAPVRKRMMRERKM</sequence>
<reference evidence="2 3" key="1">
    <citation type="submission" date="2019-05" db="EMBL/GenBank/DDBJ databases">
        <title>Mikania micrantha, genome provides insights into the molecular mechanism of rapid growth.</title>
        <authorList>
            <person name="Liu B."/>
        </authorList>
    </citation>
    <scope>NUCLEOTIDE SEQUENCE [LARGE SCALE GENOMIC DNA]</scope>
    <source>
        <strain evidence="2">NLD-2019</strain>
        <tissue evidence="2">Leaf</tissue>
    </source>
</reference>
<dbReference type="Proteomes" id="UP000326396">
    <property type="component" value="Linkage Group LG11"/>
</dbReference>
<evidence type="ECO:0000313" key="3">
    <source>
        <dbReference type="Proteomes" id="UP000326396"/>
    </source>
</evidence>
<protein>
    <recommendedName>
        <fullName evidence="1">Reverse transcriptase zinc-binding domain-containing protein</fullName>
    </recommendedName>
</protein>
<keyword evidence="3" id="KW-1185">Reference proteome</keyword>
<organism evidence="2 3">
    <name type="scientific">Mikania micrantha</name>
    <name type="common">bitter vine</name>
    <dbReference type="NCBI Taxonomy" id="192012"/>
    <lineage>
        <taxon>Eukaryota</taxon>
        <taxon>Viridiplantae</taxon>
        <taxon>Streptophyta</taxon>
        <taxon>Embryophyta</taxon>
        <taxon>Tracheophyta</taxon>
        <taxon>Spermatophyta</taxon>
        <taxon>Magnoliopsida</taxon>
        <taxon>eudicotyledons</taxon>
        <taxon>Gunneridae</taxon>
        <taxon>Pentapetalae</taxon>
        <taxon>asterids</taxon>
        <taxon>campanulids</taxon>
        <taxon>Asterales</taxon>
        <taxon>Asteraceae</taxon>
        <taxon>Asteroideae</taxon>
        <taxon>Heliantheae alliance</taxon>
        <taxon>Eupatorieae</taxon>
        <taxon>Mikania</taxon>
    </lineage>
</organism>
<comment type="caution">
    <text evidence="2">The sequence shown here is derived from an EMBL/GenBank/DDBJ whole genome shotgun (WGS) entry which is preliminary data.</text>
</comment>
<dbReference type="EMBL" id="SZYD01000003">
    <property type="protein sequence ID" value="KAD6794467.1"/>
    <property type="molecule type" value="Genomic_DNA"/>
</dbReference>
<evidence type="ECO:0000259" key="1">
    <source>
        <dbReference type="Pfam" id="PF13966"/>
    </source>
</evidence>
<accession>A0A5N6PMX9</accession>